<reference evidence="2" key="1">
    <citation type="journal article" date="2020" name="Stud. Mycol.">
        <title>101 Dothideomycetes genomes: A test case for predicting lifestyles and emergence of pathogens.</title>
        <authorList>
            <person name="Haridas S."/>
            <person name="Albert R."/>
            <person name="Binder M."/>
            <person name="Bloem J."/>
            <person name="LaButti K."/>
            <person name="Salamov A."/>
            <person name="Andreopoulos B."/>
            <person name="Baker S."/>
            <person name="Barry K."/>
            <person name="Bills G."/>
            <person name="Bluhm B."/>
            <person name="Cannon C."/>
            <person name="Castanera R."/>
            <person name="Culley D."/>
            <person name="Daum C."/>
            <person name="Ezra D."/>
            <person name="Gonzalez J."/>
            <person name="Henrissat B."/>
            <person name="Kuo A."/>
            <person name="Liang C."/>
            <person name="Lipzen A."/>
            <person name="Lutzoni F."/>
            <person name="Magnuson J."/>
            <person name="Mondo S."/>
            <person name="Nolan M."/>
            <person name="Ohm R."/>
            <person name="Pangilinan J."/>
            <person name="Park H.-J."/>
            <person name="Ramirez L."/>
            <person name="Alfaro M."/>
            <person name="Sun H."/>
            <person name="Tritt A."/>
            <person name="Yoshinaga Y."/>
            <person name="Zwiers L.-H."/>
            <person name="Turgeon B."/>
            <person name="Goodwin S."/>
            <person name="Spatafora J."/>
            <person name="Crous P."/>
            <person name="Grigoriev I."/>
        </authorList>
    </citation>
    <scope>NUCLEOTIDE SEQUENCE [LARGE SCALE GENOMIC DNA]</scope>
    <source>
        <strain evidence="2">CBS 304.66</strain>
    </source>
</reference>
<dbReference type="Proteomes" id="UP000800093">
    <property type="component" value="Unassembled WGS sequence"/>
</dbReference>
<evidence type="ECO:0000313" key="2">
    <source>
        <dbReference type="Proteomes" id="UP000800093"/>
    </source>
</evidence>
<comment type="caution">
    <text evidence="1">The sequence shown here is derived from an EMBL/GenBank/DDBJ whole genome shotgun (WGS) entry which is preliminary data.</text>
</comment>
<organism evidence="1 2">
    <name type="scientific">Lojkania enalia</name>
    <dbReference type="NCBI Taxonomy" id="147567"/>
    <lineage>
        <taxon>Eukaryota</taxon>
        <taxon>Fungi</taxon>
        <taxon>Dikarya</taxon>
        <taxon>Ascomycota</taxon>
        <taxon>Pezizomycotina</taxon>
        <taxon>Dothideomycetes</taxon>
        <taxon>Pleosporomycetidae</taxon>
        <taxon>Pleosporales</taxon>
        <taxon>Pleosporales incertae sedis</taxon>
        <taxon>Lojkania</taxon>
    </lineage>
</organism>
<accession>A0A9P4KGT5</accession>
<keyword evidence="2" id="KW-1185">Reference proteome</keyword>
<proteinExistence type="predicted"/>
<dbReference type="AlphaFoldDB" id="A0A9P4KGT5"/>
<dbReference type="EMBL" id="ML986600">
    <property type="protein sequence ID" value="KAF2266155.1"/>
    <property type="molecule type" value="Genomic_DNA"/>
</dbReference>
<evidence type="ECO:0000313" key="1">
    <source>
        <dbReference type="EMBL" id="KAF2266155.1"/>
    </source>
</evidence>
<protein>
    <submittedName>
        <fullName evidence="1">Uncharacterized protein</fullName>
    </submittedName>
</protein>
<gene>
    <name evidence="1" type="ORF">CC78DRAFT_615235</name>
</gene>
<sequence length="150" mass="16503">MVSLHHMREWQFDQSVKGRNGIECGRENDSRSHTDRHKAVYAFQSDNEGGSSAVQLDVDCCLNCRFVNAEGLGLARRIFQNFRPKSSAGPARCSALERSAGTLRESWTLSRAVSLLIFASAYIDEPICRAKSEVGIVSGALYDLGGHTSH</sequence>
<name>A0A9P4KGT5_9PLEO</name>